<dbReference type="GO" id="GO:0005886">
    <property type="term" value="C:plasma membrane"/>
    <property type="evidence" value="ECO:0007669"/>
    <property type="project" value="InterPro"/>
</dbReference>
<reference evidence="9 10" key="1">
    <citation type="submission" date="2019-03" db="EMBL/GenBank/DDBJ databases">
        <title>Genomic Encyclopedia of Type Strains, Phase IV (KMG-IV): sequencing the most valuable type-strain genomes for metagenomic binning, comparative biology and taxonomic classification.</title>
        <authorList>
            <person name="Goeker M."/>
        </authorList>
    </citation>
    <scope>NUCLEOTIDE SEQUENCE [LARGE SCALE GENOMIC DNA]</scope>
    <source>
        <strain evidence="9 10">DSM 24984</strain>
    </source>
</reference>
<dbReference type="PANTHER" id="PTHR43833">
    <property type="entry name" value="POTASSIUM CHANNEL PROTEIN 2-RELATED-RELATED"/>
    <property type="match status" value="1"/>
</dbReference>
<dbReference type="Pfam" id="PF02080">
    <property type="entry name" value="TrkA_C"/>
    <property type="match status" value="2"/>
</dbReference>
<dbReference type="AlphaFoldDB" id="A0A4R1KCD4"/>
<evidence type="ECO:0000256" key="5">
    <source>
        <dbReference type="ARBA" id="ARBA00023027"/>
    </source>
</evidence>
<protein>
    <recommendedName>
        <fullName evidence="1">Trk system potassium uptake protein TrkA</fullName>
    </recommendedName>
</protein>
<sequence length="447" mass="48570">MKIVVAGAGEVGFHIASSLINDGKDVVMIEKNPARAKYAASRLDCLVVTGEATNPDTLKEAGISGADAFISATDYDEVNMITCFIVASEFEVPVKIARVRNVSYSRTRMFGSNLAGVDYVVNPEIEAAKAIVSTVQHGATSDIFLFEDVNIQLRDIIVDEDSFFCGKSLKDIKRELKEEFLITGIMRDEEIVIPDGDTVIEDKDHVYLVASSRSFVKILKKAGMIGKKLKSIVILGGGNVGRHVADMLLKLGKNIKIIDKDYEICKTLTADFPDALVLNADVSDESIFEDEQLFNSDAIICTTHNEELNILAAIYGKSKGIARAVALVNKSNYITISDDLGIDSTVSPKISSVNAILKFIRKGNIKSVIKVLNGKAEVAEFFVSLNAEVTKKPLKDLKLPKGSLIAAVARNNQTYIPDGNFVLQSGDIALTFSADNTAESIQPFFSE</sequence>
<dbReference type="InterPro" id="IPR036291">
    <property type="entry name" value="NAD(P)-bd_dom_sf"/>
</dbReference>
<comment type="caution">
    <text evidence="9">The sequence shown here is derived from an EMBL/GenBank/DDBJ whole genome shotgun (WGS) entry which is preliminary data.</text>
</comment>
<feature type="domain" description="RCK C-terminal" evidence="8">
    <location>
        <begin position="141"/>
        <end position="225"/>
    </location>
</feature>
<dbReference type="PRINTS" id="PR00335">
    <property type="entry name" value="KUPTAKETRKA"/>
</dbReference>
<evidence type="ECO:0000256" key="4">
    <source>
        <dbReference type="ARBA" id="ARBA00022958"/>
    </source>
</evidence>
<dbReference type="OrthoDB" id="9775180at2"/>
<dbReference type="InterPro" id="IPR006036">
    <property type="entry name" value="K_uptake_TrkA"/>
</dbReference>
<dbReference type="InterPro" id="IPR036721">
    <property type="entry name" value="RCK_C_sf"/>
</dbReference>
<dbReference type="Gene3D" id="3.40.50.720">
    <property type="entry name" value="NAD(P)-binding Rossmann-like Domain"/>
    <property type="match status" value="2"/>
</dbReference>
<feature type="domain" description="RCK C-terminal" evidence="8">
    <location>
        <begin position="366"/>
        <end position="447"/>
    </location>
</feature>
<evidence type="ECO:0000313" key="10">
    <source>
        <dbReference type="Proteomes" id="UP000294614"/>
    </source>
</evidence>
<feature type="domain" description="RCK N-terminal" evidence="7">
    <location>
        <begin position="229"/>
        <end position="348"/>
    </location>
</feature>
<dbReference type="SUPFAM" id="SSF51735">
    <property type="entry name" value="NAD(P)-binding Rossmann-fold domains"/>
    <property type="match status" value="2"/>
</dbReference>
<keyword evidence="2" id="KW-0813">Transport</keyword>
<evidence type="ECO:0000313" key="9">
    <source>
        <dbReference type="EMBL" id="TCK61797.1"/>
    </source>
</evidence>
<keyword evidence="3" id="KW-0633">Potassium transport</keyword>
<evidence type="ECO:0000259" key="7">
    <source>
        <dbReference type="PROSITE" id="PS51201"/>
    </source>
</evidence>
<dbReference type="InterPro" id="IPR006037">
    <property type="entry name" value="RCK_C"/>
</dbReference>
<dbReference type="PANTHER" id="PTHR43833:SF5">
    <property type="entry name" value="TRK SYSTEM POTASSIUM UPTAKE PROTEIN TRKA"/>
    <property type="match status" value="1"/>
</dbReference>
<dbReference type="NCBIfam" id="NF007039">
    <property type="entry name" value="PRK09496.3-2"/>
    <property type="match status" value="1"/>
</dbReference>
<gene>
    <name evidence="9" type="ORF">C8D98_0303</name>
</gene>
<evidence type="ECO:0000256" key="3">
    <source>
        <dbReference type="ARBA" id="ARBA00022538"/>
    </source>
</evidence>
<feature type="domain" description="RCK N-terminal" evidence="7">
    <location>
        <begin position="1"/>
        <end position="121"/>
    </location>
</feature>
<evidence type="ECO:0000259" key="8">
    <source>
        <dbReference type="PROSITE" id="PS51202"/>
    </source>
</evidence>
<evidence type="ECO:0000256" key="6">
    <source>
        <dbReference type="ARBA" id="ARBA00023065"/>
    </source>
</evidence>
<dbReference type="InterPro" id="IPR003148">
    <property type="entry name" value="RCK_N"/>
</dbReference>
<dbReference type="InterPro" id="IPR050721">
    <property type="entry name" value="Trk_Ktr_HKT_K-transport"/>
</dbReference>
<dbReference type="Pfam" id="PF02254">
    <property type="entry name" value="TrkA_N"/>
    <property type="match status" value="2"/>
</dbReference>
<dbReference type="RefSeq" id="WP_132871372.1">
    <property type="nucleotide sequence ID" value="NZ_JAJUHT010000002.1"/>
</dbReference>
<keyword evidence="4" id="KW-0630">Potassium</keyword>
<dbReference type="GO" id="GO:0015079">
    <property type="term" value="F:potassium ion transmembrane transporter activity"/>
    <property type="evidence" value="ECO:0007669"/>
    <property type="project" value="InterPro"/>
</dbReference>
<dbReference type="Gene3D" id="3.30.70.1450">
    <property type="entry name" value="Regulator of K+ conductance, C-terminal domain"/>
    <property type="match status" value="2"/>
</dbReference>
<name>A0A4R1KCD4_9BACT</name>
<dbReference type="SUPFAM" id="SSF116726">
    <property type="entry name" value="TrkA C-terminal domain-like"/>
    <property type="match status" value="2"/>
</dbReference>
<evidence type="ECO:0000256" key="2">
    <source>
        <dbReference type="ARBA" id="ARBA00022448"/>
    </source>
</evidence>
<dbReference type="NCBIfam" id="NF007031">
    <property type="entry name" value="PRK09496.1-2"/>
    <property type="match status" value="1"/>
</dbReference>
<dbReference type="Proteomes" id="UP000294614">
    <property type="component" value="Unassembled WGS sequence"/>
</dbReference>
<organism evidence="9 10">
    <name type="scientific">Seleniivibrio woodruffii</name>
    <dbReference type="NCBI Taxonomy" id="1078050"/>
    <lineage>
        <taxon>Bacteria</taxon>
        <taxon>Pseudomonadati</taxon>
        <taxon>Deferribacterota</taxon>
        <taxon>Deferribacteres</taxon>
        <taxon>Deferribacterales</taxon>
        <taxon>Geovibrionaceae</taxon>
        <taxon>Seleniivibrio</taxon>
    </lineage>
</organism>
<dbReference type="PROSITE" id="PS51201">
    <property type="entry name" value="RCK_N"/>
    <property type="match status" value="2"/>
</dbReference>
<dbReference type="PROSITE" id="PS51202">
    <property type="entry name" value="RCK_C"/>
    <property type="match status" value="2"/>
</dbReference>
<evidence type="ECO:0000256" key="1">
    <source>
        <dbReference type="ARBA" id="ARBA00017378"/>
    </source>
</evidence>
<keyword evidence="10" id="KW-1185">Reference proteome</keyword>
<proteinExistence type="predicted"/>
<keyword evidence="5" id="KW-0520">NAD</keyword>
<dbReference type="EMBL" id="SMGG01000003">
    <property type="protein sequence ID" value="TCK61797.1"/>
    <property type="molecule type" value="Genomic_DNA"/>
</dbReference>
<keyword evidence="6" id="KW-0406">Ion transport</keyword>
<accession>A0A4R1KCD4</accession>